<feature type="region of interest" description="Disordered" evidence="1">
    <location>
        <begin position="139"/>
        <end position="167"/>
    </location>
</feature>
<reference evidence="4 5" key="1">
    <citation type="submission" date="2023-02" db="EMBL/GenBank/DDBJ databases">
        <title>Novel Oscillospiraceae bacterial genomes.</title>
        <authorList>
            <person name="Srinivasan S."/>
            <person name="Austin M.N."/>
            <person name="Fiedler T.L."/>
            <person name="Strenk S.M."/>
            <person name="Agnew K.J."/>
            <person name="Nagana Gowda G.A."/>
            <person name="Raftery D."/>
            <person name="Beamer M.A."/>
            <person name="Achilles S.L."/>
            <person name="Wiesenfeld H.C."/>
            <person name="Fredricks D.N."/>
            <person name="Hillier S.L."/>
        </authorList>
    </citation>
    <scope>NUCLEOTIDE SEQUENCE [LARGE SCALE GENOMIC DNA]</scope>
    <source>
        <strain evidence="4 5">CHIC02 1186E3-8</strain>
    </source>
</reference>
<dbReference type="InterPro" id="IPR042047">
    <property type="entry name" value="SleB_dom1"/>
</dbReference>
<feature type="domain" description="Cell wall hydrolase SleB" evidence="3">
    <location>
        <begin position="264"/>
        <end position="360"/>
    </location>
</feature>
<dbReference type="RefSeq" id="WP_315568516.1">
    <property type="nucleotide sequence ID" value="NZ_CP118866.1"/>
</dbReference>
<evidence type="ECO:0000313" key="5">
    <source>
        <dbReference type="Proteomes" id="UP001220478"/>
    </source>
</evidence>
<feature type="transmembrane region" description="Helical" evidence="2">
    <location>
        <begin position="36"/>
        <end position="57"/>
    </location>
</feature>
<keyword evidence="2" id="KW-0472">Membrane</keyword>
<keyword evidence="5" id="KW-1185">Reference proteome</keyword>
<protein>
    <submittedName>
        <fullName evidence="4">Cell wall hydrolase</fullName>
    </submittedName>
</protein>
<evidence type="ECO:0000256" key="2">
    <source>
        <dbReference type="SAM" id="Phobius"/>
    </source>
</evidence>
<organism evidence="4 5">
    <name type="scientific">Amygdalobacter indicium</name>
    <dbReference type="NCBI Taxonomy" id="3029272"/>
    <lineage>
        <taxon>Bacteria</taxon>
        <taxon>Bacillati</taxon>
        <taxon>Bacillota</taxon>
        <taxon>Clostridia</taxon>
        <taxon>Eubacteriales</taxon>
        <taxon>Oscillospiraceae</taxon>
        <taxon>Amygdalobacter</taxon>
    </lineage>
</organism>
<dbReference type="Pfam" id="PF07486">
    <property type="entry name" value="Hydrolase_2"/>
    <property type="match status" value="1"/>
</dbReference>
<feature type="region of interest" description="Disordered" evidence="1">
    <location>
        <begin position="376"/>
        <end position="417"/>
    </location>
</feature>
<keyword evidence="2" id="KW-1133">Transmembrane helix</keyword>
<keyword evidence="2" id="KW-0812">Transmembrane</keyword>
<sequence>MKQNNFDHLAIFDAAPNGVVRERLRARHEENRQRHFVSYSSVAAVTVSALLSVALILPNIAKKGHDDEIYALNAGQVQPTAVASTTVKESLSKLSDENKLFADYGKESVTRSDSEQERALLSLLNSEHKSEEVLKVKEAPAAITPSKSSKTGEQGSNLQKKAAVSKSEPKAQVTRVAATGKLAVTTGKLPQTVLPKAAIHLTTGQLPVESAAQAPKSANAERATDSAASTVTDDDFAQELTDTQLMYYIVMAETGYTDETSISLVAQIIVNRTRYLHQSLRAVLTAPDQFTCYENGSYKRYAPTEKVKRICDAALAGRPTGGYVLPHDVIYYCTVNYYKTGPSFFKHSLKQIVWHASQVFFAPAGSSTPVIKKLELPEDNAQSENDKPQLQPQPEKKREPVRINQPDETPTPVIRKP</sequence>
<evidence type="ECO:0000259" key="3">
    <source>
        <dbReference type="Pfam" id="PF07486"/>
    </source>
</evidence>
<feature type="compositionally biased region" description="Polar residues" evidence="1">
    <location>
        <begin position="380"/>
        <end position="392"/>
    </location>
</feature>
<feature type="compositionally biased region" description="Polar residues" evidence="1">
    <location>
        <begin position="145"/>
        <end position="159"/>
    </location>
</feature>
<dbReference type="Proteomes" id="UP001220478">
    <property type="component" value="Chromosome"/>
</dbReference>
<proteinExistence type="predicted"/>
<accession>A0ABY8C592</accession>
<evidence type="ECO:0000313" key="4">
    <source>
        <dbReference type="EMBL" id="WEG35851.1"/>
    </source>
</evidence>
<dbReference type="GO" id="GO:0016787">
    <property type="term" value="F:hydrolase activity"/>
    <property type="evidence" value="ECO:0007669"/>
    <property type="project" value="UniProtKB-KW"/>
</dbReference>
<keyword evidence="4" id="KW-0378">Hydrolase</keyword>
<dbReference type="InterPro" id="IPR011105">
    <property type="entry name" value="Cell_wall_hydrolase_SleB"/>
</dbReference>
<gene>
    <name evidence="4" type="ORF">PYS61_01410</name>
</gene>
<dbReference type="Gene3D" id="1.10.10.2520">
    <property type="entry name" value="Cell wall hydrolase SleB, domain 1"/>
    <property type="match status" value="1"/>
</dbReference>
<feature type="region of interest" description="Disordered" evidence="1">
    <location>
        <begin position="210"/>
        <end position="230"/>
    </location>
</feature>
<evidence type="ECO:0000256" key="1">
    <source>
        <dbReference type="SAM" id="MobiDB-lite"/>
    </source>
</evidence>
<dbReference type="EMBL" id="CP118868">
    <property type="protein sequence ID" value="WEG35851.1"/>
    <property type="molecule type" value="Genomic_DNA"/>
</dbReference>
<name>A0ABY8C592_9FIRM</name>